<gene>
    <name evidence="1" type="ORF">CCACVL1_29486</name>
</gene>
<dbReference type="Proteomes" id="UP000188268">
    <property type="component" value="Unassembled WGS sequence"/>
</dbReference>
<comment type="caution">
    <text evidence="1">The sequence shown here is derived from an EMBL/GenBank/DDBJ whole genome shotgun (WGS) entry which is preliminary data.</text>
</comment>
<dbReference type="EMBL" id="AWWV01015652">
    <property type="protein sequence ID" value="OMO51935.1"/>
    <property type="molecule type" value="Genomic_DNA"/>
</dbReference>
<dbReference type="Gramene" id="OMO51935">
    <property type="protein sequence ID" value="OMO51935"/>
    <property type="gene ID" value="CCACVL1_29486"/>
</dbReference>
<evidence type="ECO:0000313" key="1">
    <source>
        <dbReference type="EMBL" id="OMO51935.1"/>
    </source>
</evidence>
<name>A0A1R3G1J1_COCAP</name>
<reference evidence="1 2" key="1">
    <citation type="submission" date="2013-09" db="EMBL/GenBank/DDBJ databases">
        <title>Corchorus capsularis genome sequencing.</title>
        <authorList>
            <person name="Alam M."/>
            <person name="Haque M.S."/>
            <person name="Islam M.S."/>
            <person name="Emdad E.M."/>
            <person name="Islam M.M."/>
            <person name="Ahmed B."/>
            <person name="Halim A."/>
            <person name="Hossen Q.M.M."/>
            <person name="Hossain M.Z."/>
            <person name="Ahmed R."/>
            <person name="Khan M.M."/>
            <person name="Islam R."/>
            <person name="Rashid M.M."/>
            <person name="Khan S.A."/>
            <person name="Rahman M.S."/>
            <person name="Alam M."/>
        </authorList>
    </citation>
    <scope>NUCLEOTIDE SEQUENCE [LARGE SCALE GENOMIC DNA]</scope>
    <source>
        <strain evidence="2">cv. CVL-1</strain>
        <tissue evidence="1">Whole seedling</tissue>
    </source>
</reference>
<sequence>MAAIESSSNEFQHELSHVREHFALFKFGSCSFKFYEARSSSARL</sequence>
<keyword evidence="2" id="KW-1185">Reference proteome</keyword>
<evidence type="ECO:0000313" key="2">
    <source>
        <dbReference type="Proteomes" id="UP000188268"/>
    </source>
</evidence>
<accession>A0A1R3G1J1</accession>
<organism evidence="1 2">
    <name type="scientific">Corchorus capsularis</name>
    <name type="common">Jute</name>
    <dbReference type="NCBI Taxonomy" id="210143"/>
    <lineage>
        <taxon>Eukaryota</taxon>
        <taxon>Viridiplantae</taxon>
        <taxon>Streptophyta</taxon>
        <taxon>Embryophyta</taxon>
        <taxon>Tracheophyta</taxon>
        <taxon>Spermatophyta</taxon>
        <taxon>Magnoliopsida</taxon>
        <taxon>eudicotyledons</taxon>
        <taxon>Gunneridae</taxon>
        <taxon>Pentapetalae</taxon>
        <taxon>rosids</taxon>
        <taxon>malvids</taxon>
        <taxon>Malvales</taxon>
        <taxon>Malvaceae</taxon>
        <taxon>Grewioideae</taxon>
        <taxon>Apeibeae</taxon>
        <taxon>Corchorus</taxon>
    </lineage>
</organism>
<proteinExistence type="predicted"/>
<dbReference type="AlphaFoldDB" id="A0A1R3G1J1"/>
<protein>
    <submittedName>
        <fullName evidence="1">Uncharacterized protein</fullName>
    </submittedName>
</protein>